<keyword evidence="2" id="KW-1185">Reference proteome</keyword>
<gene>
    <name evidence="1" type="ORF">DFH94DRAFT_367616</name>
</gene>
<dbReference type="Proteomes" id="UP000759537">
    <property type="component" value="Unassembled WGS sequence"/>
</dbReference>
<proteinExistence type="predicted"/>
<name>A0A9P5TB64_9AGAM</name>
<dbReference type="EMBL" id="WHVB01000005">
    <property type="protein sequence ID" value="KAF8482500.1"/>
    <property type="molecule type" value="Genomic_DNA"/>
</dbReference>
<evidence type="ECO:0000313" key="1">
    <source>
        <dbReference type="EMBL" id="KAF8482500.1"/>
    </source>
</evidence>
<accession>A0A9P5TB64</accession>
<dbReference type="OrthoDB" id="58416at2759"/>
<organism evidence="1 2">
    <name type="scientific">Russula ochroleuca</name>
    <dbReference type="NCBI Taxonomy" id="152965"/>
    <lineage>
        <taxon>Eukaryota</taxon>
        <taxon>Fungi</taxon>
        <taxon>Dikarya</taxon>
        <taxon>Basidiomycota</taxon>
        <taxon>Agaricomycotina</taxon>
        <taxon>Agaricomycetes</taxon>
        <taxon>Russulales</taxon>
        <taxon>Russulaceae</taxon>
        <taxon>Russula</taxon>
    </lineage>
</organism>
<evidence type="ECO:0000313" key="2">
    <source>
        <dbReference type="Proteomes" id="UP000759537"/>
    </source>
</evidence>
<comment type="caution">
    <text evidence="1">The sequence shown here is derived from an EMBL/GenBank/DDBJ whole genome shotgun (WGS) entry which is preliminary data.</text>
</comment>
<reference evidence="1" key="2">
    <citation type="journal article" date="2020" name="Nat. Commun.">
        <title>Large-scale genome sequencing of mycorrhizal fungi provides insights into the early evolution of symbiotic traits.</title>
        <authorList>
            <person name="Miyauchi S."/>
            <person name="Kiss E."/>
            <person name="Kuo A."/>
            <person name="Drula E."/>
            <person name="Kohler A."/>
            <person name="Sanchez-Garcia M."/>
            <person name="Morin E."/>
            <person name="Andreopoulos B."/>
            <person name="Barry K.W."/>
            <person name="Bonito G."/>
            <person name="Buee M."/>
            <person name="Carver A."/>
            <person name="Chen C."/>
            <person name="Cichocki N."/>
            <person name="Clum A."/>
            <person name="Culley D."/>
            <person name="Crous P.W."/>
            <person name="Fauchery L."/>
            <person name="Girlanda M."/>
            <person name="Hayes R.D."/>
            <person name="Keri Z."/>
            <person name="LaButti K."/>
            <person name="Lipzen A."/>
            <person name="Lombard V."/>
            <person name="Magnuson J."/>
            <person name="Maillard F."/>
            <person name="Murat C."/>
            <person name="Nolan M."/>
            <person name="Ohm R.A."/>
            <person name="Pangilinan J."/>
            <person name="Pereira M.F."/>
            <person name="Perotto S."/>
            <person name="Peter M."/>
            <person name="Pfister S."/>
            <person name="Riley R."/>
            <person name="Sitrit Y."/>
            <person name="Stielow J.B."/>
            <person name="Szollosi G."/>
            <person name="Zifcakova L."/>
            <person name="Stursova M."/>
            <person name="Spatafora J.W."/>
            <person name="Tedersoo L."/>
            <person name="Vaario L.M."/>
            <person name="Yamada A."/>
            <person name="Yan M."/>
            <person name="Wang P."/>
            <person name="Xu J."/>
            <person name="Bruns T."/>
            <person name="Baldrian P."/>
            <person name="Vilgalys R."/>
            <person name="Dunand C."/>
            <person name="Henrissat B."/>
            <person name="Grigoriev I.V."/>
            <person name="Hibbett D."/>
            <person name="Nagy L.G."/>
            <person name="Martin F.M."/>
        </authorList>
    </citation>
    <scope>NUCLEOTIDE SEQUENCE</scope>
    <source>
        <strain evidence="1">Prilba</strain>
    </source>
</reference>
<sequence>MFPLPMLRSLEVDQASIAGGLDSMDSRYAVRYHLAFMKNTILRALNNIHTHALTLPRDDDPRLRAFFEYIVGVCDVIVLQIDTDKHLFRTPVIAGVALEELMGEGCVQDMRKVVKGANKLKELARKYAKRPERYESNEIIARLSFAGEFSARSWAQLHFVDGRRLASACSEEEMRHGLQGIIASFLEKSDAAFLVPFIHSHHDRKTSTYWPPISSEDRITVACLAKVHPRLWELAPFDVFTGRERGSQEAKTYPRAFTPASSADNSQY</sequence>
<protein>
    <submittedName>
        <fullName evidence="1">Uncharacterized protein</fullName>
    </submittedName>
</protein>
<dbReference type="AlphaFoldDB" id="A0A9P5TB64"/>
<reference evidence="1" key="1">
    <citation type="submission" date="2019-10" db="EMBL/GenBank/DDBJ databases">
        <authorList>
            <consortium name="DOE Joint Genome Institute"/>
            <person name="Kuo A."/>
            <person name="Miyauchi S."/>
            <person name="Kiss E."/>
            <person name="Drula E."/>
            <person name="Kohler A."/>
            <person name="Sanchez-Garcia M."/>
            <person name="Andreopoulos B."/>
            <person name="Barry K.W."/>
            <person name="Bonito G."/>
            <person name="Buee M."/>
            <person name="Carver A."/>
            <person name="Chen C."/>
            <person name="Cichocki N."/>
            <person name="Clum A."/>
            <person name="Culley D."/>
            <person name="Crous P.W."/>
            <person name="Fauchery L."/>
            <person name="Girlanda M."/>
            <person name="Hayes R."/>
            <person name="Keri Z."/>
            <person name="LaButti K."/>
            <person name="Lipzen A."/>
            <person name="Lombard V."/>
            <person name="Magnuson J."/>
            <person name="Maillard F."/>
            <person name="Morin E."/>
            <person name="Murat C."/>
            <person name="Nolan M."/>
            <person name="Ohm R."/>
            <person name="Pangilinan J."/>
            <person name="Pereira M."/>
            <person name="Perotto S."/>
            <person name="Peter M."/>
            <person name="Riley R."/>
            <person name="Sitrit Y."/>
            <person name="Stielow B."/>
            <person name="Szollosi G."/>
            <person name="Zifcakova L."/>
            <person name="Stursova M."/>
            <person name="Spatafora J.W."/>
            <person name="Tedersoo L."/>
            <person name="Vaario L.-M."/>
            <person name="Yamada A."/>
            <person name="Yan M."/>
            <person name="Wang P."/>
            <person name="Xu J."/>
            <person name="Bruns T."/>
            <person name="Baldrian P."/>
            <person name="Vilgalys R."/>
            <person name="Henrissat B."/>
            <person name="Grigoriev I.V."/>
            <person name="Hibbett D."/>
            <person name="Nagy L.G."/>
            <person name="Martin F.M."/>
        </authorList>
    </citation>
    <scope>NUCLEOTIDE SEQUENCE</scope>
    <source>
        <strain evidence="1">Prilba</strain>
    </source>
</reference>